<organism evidence="2 3">
    <name type="scientific">Syrrhaptes paradoxus</name>
    <name type="common">Pallas's sandgrouse</name>
    <dbReference type="NCBI Taxonomy" id="302527"/>
    <lineage>
        <taxon>Eukaryota</taxon>
        <taxon>Metazoa</taxon>
        <taxon>Chordata</taxon>
        <taxon>Craniata</taxon>
        <taxon>Vertebrata</taxon>
        <taxon>Euteleostomi</taxon>
        <taxon>Archelosauria</taxon>
        <taxon>Archosauria</taxon>
        <taxon>Dinosauria</taxon>
        <taxon>Saurischia</taxon>
        <taxon>Theropoda</taxon>
        <taxon>Coelurosauria</taxon>
        <taxon>Aves</taxon>
        <taxon>Neognathae</taxon>
        <taxon>Neoaves</taxon>
        <taxon>Columbimorphae</taxon>
        <taxon>Pterocliformes</taxon>
        <taxon>Pteroclidae</taxon>
        <taxon>Syrrhaptes</taxon>
    </lineage>
</organism>
<keyword evidence="3" id="KW-1185">Reference proteome</keyword>
<feature type="non-terminal residue" evidence="2">
    <location>
        <position position="99"/>
    </location>
</feature>
<dbReference type="GO" id="GO:0051988">
    <property type="term" value="P:regulation of attachment of spindle microtubules to kinetochore"/>
    <property type="evidence" value="ECO:0007669"/>
    <property type="project" value="InterPro"/>
</dbReference>
<dbReference type="AlphaFoldDB" id="A0A7L3ABN5"/>
<feature type="non-terminal residue" evidence="2">
    <location>
        <position position="1"/>
    </location>
</feature>
<feature type="coiled-coil region" evidence="1">
    <location>
        <begin position="3"/>
        <end position="47"/>
    </location>
</feature>
<feature type="coiled-coil region" evidence="1">
    <location>
        <begin position="71"/>
        <end position="98"/>
    </location>
</feature>
<sequence length="99" mass="11891">QTEQELKEVVKRQEEKMLQLIDKSGEVTRLTEEVSQLKRSLQHAETRAKVLWEEMQGQEKPKVDADYIQERVLLRQELDKLRVLLLEKEDEKLRLSNKY</sequence>
<dbReference type="GO" id="GO:0051301">
    <property type="term" value="P:cell division"/>
    <property type="evidence" value="ECO:0007669"/>
    <property type="project" value="InterPro"/>
</dbReference>
<keyword evidence="1" id="KW-0175">Coiled coil</keyword>
<dbReference type="InterPro" id="IPR028728">
    <property type="entry name" value="Astrin"/>
</dbReference>
<reference evidence="2 3" key="1">
    <citation type="submission" date="2019-09" db="EMBL/GenBank/DDBJ databases">
        <title>Bird 10,000 Genomes (B10K) Project - Family phase.</title>
        <authorList>
            <person name="Zhang G."/>
        </authorList>
    </citation>
    <scope>NUCLEOTIDE SEQUENCE [LARGE SCALE GENOMIC DNA]</scope>
    <source>
        <strain evidence="2">B10K-DU-003-42</strain>
        <tissue evidence="2">Mixed tissue sample</tissue>
    </source>
</reference>
<comment type="caution">
    <text evidence="2">The sequence shown here is derived from an EMBL/GenBank/DDBJ whole genome shotgun (WGS) entry which is preliminary data.</text>
</comment>
<accession>A0A7L3ABN5</accession>
<evidence type="ECO:0000313" key="2">
    <source>
        <dbReference type="EMBL" id="NXT17312.1"/>
    </source>
</evidence>
<dbReference type="PANTHER" id="PTHR15347:SF1">
    <property type="entry name" value="SPERM-ASSOCIATED ANTIGEN 5"/>
    <property type="match status" value="1"/>
</dbReference>
<dbReference type="PANTHER" id="PTHR15347">
    <property type="entry name" value="SPERM-ASSOCIATED ANTIGEN 5"/>
    <property type="match status" value="1"/>
</dbReference>
<gene>
    <name evidence="2" type="primary">Spag5</name>
    <name evidence="2" type="ORF">SYRPAR_R04576</name>
</gene>
<proteinExistence type="predicted"/>
<dbReference type="EMBL" id="VZTO01000425">
    <property type="protein sequence ID" value="NXT17312.1"/>
    <property type="molecule type" value="Genomic_DNA"/>
</dbReference>
<protein>
    <submittedName>
        <fullName evidence="2">SPAG5 protein</fullName>
    </submittedName>
</protein>
<evidence type="ECO:0000256" key="1">
    <source>
        <dbReference type="SAM" id="Coils"/>
    </source>
</evidence>
<evidence type="ECO:0000313" key="3">
    <source>
        <dbReference type="Proteomes" id="UP000536260"/>
    </source>
</evidence>
<name>A0A7L3ABN5_9AVES</name>
<dbReference type="Proteomes" id="UP000536260">
    <property type="component" value="Unassembled WGS sequence"/>
</dbReference>